<gene>
    <name evidence="1" type="ORF">YBT1518_34156</name>
</gene>
<proteinExistence type="predicted"/>
<dbReference type="EMBL" id="CP005938">
    <property type="protein sequence ID" value="AHA75508.1"/>
    <property type="molecule type" value="Genomic_DNA"/>
</dbReference>
<sequence length="31" mass="3756">MHMIKKEQVDLQDQFVQNQKQFIYQLFGLTG</sequence>
<accession>A0A9W3KLA1</accession>
<keyword evidence="1" id="KW-0614">Plasmid</keyword>
<organism evidence="1 2">
    <name type="scientific">Bacillus thuringiensis YBT-1518</name>
    <dbReference type="NCBI Taxonomy" id="529122"/>
    <lineage>
        <taxon>Bacteria</taxon>
        <taxon>Bacillati</taxon>
        <taxon>Bacillota</taxon>
        <taxon>Bacilli</taxon>
        <taxon>Bacillales</taxon>
        <taxon>Bacillaceae</taxon>
        <taxon>Bacillus</taxon>
        <taxon>Bacillus cereus group</taxon>
    </lineage>
</organism>
<dbReference type="Proteomes" id="UP000018566">
    <property type="component" value="Plasmid pBMB0231"/>
</dbReference>
<dbReference type="AlphaFoldDB" id="A0A9W3KLA1"/>
<geneLocation type="plasmid" evidence="1 2">
    <name>pBMB0231</name>
</geneLocation>
<reference evidence="1 2" key="1">
    <citation type="submission" date="2013-05" db="EMBL/GenBank/DDBJ databases">
        <title>Complete genome sequence of Bacillus thuringiensis YBT-1518, a typical strain with high toxicity to nematode.</title>
        <authorList>
            <person name="Wang P."/>
            <person name="Zhang C."/>
            <person name="Guo M."/>
            <person name="Guo S."/>
            <person name="Zhu Y."/>
            <person name="Zheng J."/>
            <person name="Zhu L."/>
            <person name="Ruan L."/>
            <person name="Peng D."/>
            <person name="Sun M."/>
        </authorList>
    </citation>
    <scope>NUCLEOTIDE SEQUENCE [LARGE SCALE GENOMIC DNA]</scope>
    <source>
        <strain evidence="1 2">YBT-1518</strain>
        <plasmid evidence="1 2">pBMB0231</plasmid>
    </source>
</reference>
<dbReference type="KEGG" id="bthu:YBT1518_34156"/>
<evidence type="ECO:0000313" key="2">
    <source>
        <dbReference type="Proteomes" id="UP000018566"/>
    </source>
</evidence>
<protein>
    <submittedName>
        <fullName evidence="1">Integrase catalytic region</fullName>
    </submittedName>
</protein>
<evidence type="ECO:0000313" key="1">
    <source>
        <dbReference type="EMBL" id="AHA75508.1"/>
    </source>
</evidence>
<name>A0A9W3KLA1_BACTU</name>